<dbReference type="GO" id="GO:0000166">
    <property type="term" value="F:nucleotide binding"/>
    <property type="evidence" value="ECO:0007669"/>
    <property type="project" value="InterPro"/>
</dbReference>
<sequence length="327" mass="36589">MKIGTIGTGVIVEEFLNAVKEVENVECTAVYSRKEETARVLADKYNVKQIYTDYDALLKDENVNFIYIASPNSMHYKYALKALQNGKNVICEKPFTSTVEEAETLIDLAKEKNLLLFEAITTLHLPNYNKIKEQIESLGELKLVQCNYSQYSSRYDKFLAGEVANAFNPAFSGGALADINIYNLHFVTGLFGKAKEVKYVANIAENGIDTSGIVTLRYDDFVCECVGAKDSNSPSFAIIQGTKGYIKLNGPANQCLSFEFGIGNKVETYNEQKFSNRMVYEVTDFANIYHNNDLKKYHELLEHSLSVVEIAVMARKDAGIVFAADNK</sequence>
<dbReference type="InterPro" id="IPR036291">
    <property type="entry name" value="NAD(P)-bd_dom_sf"/>
</dbReference>
<dbReference type="EMBL" id="BOPZ01000025">
    <property type="protein sequence ID" value="GIM29989.1"/>
    <property type="molecule type" value="Genomic_DNA"/>
</dbReference>
<proteinExistence type="predicted"/>
<accession>A0A919S203</accession>
<dbReference type="Pfam" id="PF22725">
    <property type="entry name" value="GFO_IDH_MocA_C3"/>
    <property type="match status" value="1"/>
</dbReference>
<dbReference type="InterPro" id="IPR055170">
    <property type="entry name" value="GFO_IDH_MocA-like_dom"/>
</dbReference>
<dbReference type="RefSeq" id="WP_212904670.1">
    <property type="nucleotide sequence ID" value="NZ_BOPZ01000025.1"/>
</dbReference>
<dbReference type="Proteomes" id="UP000679179">
    <property type="component" value="Unassembled WGS sequence"/>
</dbReference>
<dbReference type="PANTHER" id="PTHR43054">
    <property type="match status" value="1"/>
</dbReference>
<dbReference type="Pfam" id="PF01408">
    <property type="entry name" value="GFO_IDH_MocA"/>
    <property type="match status" value="1"/>
</dbReference>
<protein>
    <submittedName>
        <fullName evidence="3">NAD(P)-dependent oxidoreductase</fullName>
    </submittedName>
</protein>
<gene>
    <name evidence="3" type="ORF">CPJCM30710_26550</name>
</gene>
<dbReference type="Gene3D" id="3.30.360.10">
    <property type="entry name" value="Dihydrodipicolinate Reductase, domain 2"/>
    <property type="match status" value="1"/>
</dbReference>
<feature type="domain" description="Gfo/Idh/MocA-like oxidoreductase N-terminal" evidence="1">
    <location>
        <begin position="2"/>
        <end position="117"/>
    </location>
</feature>
<dbReference type="AlphaFoldDB" id="A0A919S203"/>
<evidence type="ECO:0000259" key="1">
    <source>
        <dbReference type="Pfam" id="PF01408"/>
    </source>
</evidence>
<evidence type="ECO:0000313" key="3">
    <source>
        <dbReference type="EMBL" id="GIM29989.1"/>
    </source>
</evidence>
<name>A0A919S203_9CLOT</name>
<organism evidence="3 4">
    <name type="scientific">Clostridium polyendosporum</name>
    <dbReference type="NCBI Taxonomy" id="69208"/>
    <lineage>
        <taxon>Bacteria</taxon>
        <taxon>Bacillati</taxon>
        <taxon>Bacillota</taxon>
        <taxon>Clostridia</taxon>
        <taxon>Eubacteriales</taxon>
        <taxon>Clostridiaceae</taxon>
        <taxon>Clostridium</taxon>
    </lineage>
</organism>
<dbReference type="PANTHER" id="PTHR43054:SF1">
    <property type="entry name" value="SCYLLO-INOSITOL 2-DEHYDROGENASE (NADP(+)) IOLU"/>
    <property type="match status" value="1"/>
</dbReference>
<dbReference type="SUPFAM" id="SSF55347">
    <property type="entry name" value="Glyceraldehyde-3-phosphate dehydrogenase-like, C-terminal domain"/>
    <property type="match status" value="1"/>
</dbReference>
<dbReference type="Gene3D" id="3.40.50.720">
    <property type="entry name" value="NAD(P)-binding Rossmann-like Domain"/>
    <property type="match status" value="1"/>
</dbReference>
<evidence type="ECO:0000313" key="4">
    <source>
        <dbReference type="Proteomes" id="UP000679179"/>
    </source>
</evidence>
<evidence type="ECO:0000259" key="2">
    <source>
        <dbReference type="Pfam" id="PF22725"/>
    </source>
</evidence>
<comment type="caution">
    <text evidence="3">The sequence shown here is derived from an EMBL/GenBank/DDBJ whole genome shotgun (WGS) entry which is preliminary data.</text>
</comment>
<keyword evidence="4" id="KW-1185">Reference proteome</keyword>
<dbReference type="InterPro" id="IPR000683">
    <property type="entry name" value="Gfo/Idh/MocA-like_OxRdtase_N"/>
</dbReference>
<reference evidence="3" key="1">
    <citation type="submission" date="2021-03" db="EMBL/GenBank/DDBJ databases">
        <title>Taxonomic study of Clostridium polyendosporum from meadow-gley soil under rice.</title>
        <authorList>
            <person name="Kobayashi H."/>
            <person name="Tanizawa Y."/>
            <person name="Yagura M."/>
        </authorList>
    </citation>
    <scope>NUCLEOTIDE SEQUENCE</scope>
    <source>
        <strain evidence="3">JCM 30710</strain>
    </source>
</reference>
<feature type="domain" description="GFO/IDH/MocA-like oxidoreductase" evidence="2">
    <location>
        <begin position="130"/>
        <end position="246"/>
    </location>
</feature>
<dbReference type="SUPFAM" id="SSF51735">
    <property type="entry name" value="NAD(P)-binding Rossmann-fold domains"/>
    <property type="match status" value="1"/>
</dbReference>